<evidence type="ECO:0000313" key="3">
    <source>
        <dbReference type="Proteomes" id="UP000256257"/>
    </source>
</evidence>
<dbReference type="AlphaFoldDB" id="A0A3D9B5Q1"/>
<reference evidence="2 3" key="1">
    <citation type="submission" date="2018-06" db="EMBL/GenBank/DDBJ databases">
        <title>Novel Chryseobacterium species.</title>
        <authorList>
            <person name="Newman J."/>
            <person name="Hugo C."/>
            <person name="Oosthuizen L."/>
            <person name="Charimba G."/>
        </authorList>
    </citation>
    <scope>NUCLEOTIDE SEQUENCE [LARGE SCALE GENOMIC DNA]</scope>
    <source>
        <strain evidence="2 3">7_F195</strain>
    </source>
</reference>
<dbReference type="Proteomes" id="UP000256257">
    <property type="component" value="Unassembled WGS sequence"/>
</dbReference>
<proteinExistence type="predicted"/>
<sequence length="438" mass="47921">MIKQKLLRLVAFMAPFLLLNGQVGINIAEPNPKSALEIFSKDKGFLPPRLTTVERDALLPPDSPNVDAEGMIIYNTTVHCMEYWNSLEWINTCQGGSAVYTINCDPVVNGNFHKGSPAAGSVRIKVTVTRPGGYKINTDTVNGMRFSGEGTFESTGEQFVILSAEGTPVQTGTFLYSIINPGGNENCTFSITVTPQPSGRLVKVLSITPDAWNAALTTNSYGIYSSAARSKLTNPSNFGPNGSVVMANFTFSAINIQSATPAELSQAIDNADIIWIGYVYTSYFSNQSIAVIKQKIQEKRKFFIIGGEHQGLTPVNKLNLGYTVKYVNSQMPGSFYTTTSQKPNSGVFGTLAENTRIQTNRYMGKITQYPSAAKLFMKDSKGNAAGTIQDNLLIYTDSNIFDNYESTDKFYNEGSSCTESANARMFCNMFSMAVEYVR</sequence>
<name>A0A3D9B5Q1_9FLAO</name>
<evidence type="ECO:0000313" key="2">
    <source>
        <dbReference type="EMBL" id="REC49011.1"/>
    </source>
</evidence>
<evidence type="ECO:0000256" key="1">
    <source>
        <dbReference type="SAM" id="SignalP"/>
    </source>
</evidence>
<dbReference type="OrthoDB" id="1377352at2"/>
<dbReference type="RefSeq" id="WP_115927330.1">
    <property type="nucleotide sequence ID" value="NZ_QNVV01000003.1"/>
</dbReference>
<protein>
    <submittedName>
        <fullName evidence="2">Uncharacterized protein</fullName>
    </submittedName>
</protein>
<feature type="signal peptide" evidence="1">
    <location>
        <begin position="1"/>
        <end position="21"/>
    </location>
</feature>
<organism evidence="2 3">
    <name type="scientific">Chryseobacterium pennipullorum</name>
    <dbReference type="NCBI Taxonomy" id="2258963"/>
    <lineage>
        <taxon>Bacteria</taxon>
        <taxon>Pseudomonadati</taxon>
        <taxon>Bacteroidota</taxon>
        <taxon>Flavobacteriia</taxon>
        <taxon>Flavobacteriales</taxon>
        <taxon>Weeksellaceae</taxon>
        <taxon>Chryseobacterium group</taxon>
        <taxon>Chryseobacterium</taxon>
    </lineage>
</organism>
<keyword evidence="3" id="KW-1185">Reference proteome</keyword>
<feature type="chain" id="PRO_5017626917" evidence="1">
    <location>
        <begin position="22"/>
        <end position="438"/>
    </location>
</feature>
<gene>
    <name evidence="2" type="ORF">DRF67_05490</name>
</gene>
<accession>A0A3D9B5Q1</accession>
<keyword evidence="1" id="KW-0732">Signal</keyword>
<comment type="caution">
    <text evidence="2">The sequence shown here is derived from an EMBL/GenBank/DDBJ whole genome shotgun (WGS) entry which is preliminary data.</text>
</comment>
<dbReference type="EMBL" id="QNVV01000003">
    <property type="protein sequence ID" value="REC49011.1"/>
    <property type="molecule type" value="Genomic_DNA"/>
</dbReference>